<accession>A0A9W8L5G9</accession>
<dbReference type="GO" id="GO:0005543">
    <property type="term" value="F:phospholipid binding"/>
    <property type="evidence" value="ECO:0007669"/>
    <property type="project" value="TreeGrafter"/>
</dbReference>
<evidence type="ECO:0000313" key="12">
    <source>
        <dbReference type="EMBL" id="KAJ2687960.1"/>
    </source>
</evidence>
<protein>
    <recommendedName>
        <fullName evidence="9">mRNA export factor GLE1</fullName>
    </recommendedName>
    <alternativeName>
        <fullName evidence="10">Nucleoporin GLE1</fullName>
    </alternativeName>
</protein>
<feature type="region of interest" description="Disordered" evidence="11">
    <location>
        <begin position="233"/>
        <end position="282"/>
    </location>
</feature>
<dbReference type="InterPro" id="IPR012476">
    <property type="entry name" value="GLE1"/>
</dbReference>
<dbReference type="Gene3D" id="1.25.40.510">
    <property type="entry name" value="GLE1-like"/>
    <property type="match status" value="1"/>
</dbReference>
<comment type="subcellular location">
    <subcellularLocation>
        <location evidence="1">Nucleus</location>
        <location evidence="1">Nuclear pore complex</location>
    </subcellularLocation>
</comment>
<evidence type="ECO:0000256" key="3">
    <source>
        <dbReference type="ARBA" id="ARBA00022448"/>
    </source>
</evidence>
<dbReference type="GO" id="GO:0031369">
    <property type="term" value="F:translation initiation factor binding"/>
    <property type="evidence" value="ECO:0007669"/>
    <property type="project" value="TreeGrafter"/>
</dbReference>
<gene>
    <name evidence="12" type="ORF">IWW39_002575</name>
</gene>
<keyword evidence="3" id="KW-0813">Transport</keyword>
<evidence type="ECO:0000256" key="1">
    <source>
        <dbReference type="ARBA" id="ARBA00004567"/>
    </source>
</evidence>
<dbReference type="GO" id="GO:0044614">
    <property type="term" value="C:nuclear pore cytoplasmic filaments"/>
    <property type="evidence" value="ECO:0007669"/>
    <property type="project" value="TreeGrafter"/>
</dbReference>
<keyword evidence="13" id="KW-1185">Reference proteome</keyword>
<dbReference type="GO" id="GO:0016973">
    <property type="term" value="P:poly(A)+ mRNA export from nucleus"/>
    <property type="evidence" value="ECO:0007669"/>
    <property type="project" value="InterPro"/>
</dbReference>
<dbReference type="Proteomes" id="UP001151516">
    <property type="component" value="Unassembled WGS sequence"/>
</dbReference>
<dbReference type="EMBL" id="JANBTX010000058">
    <property type="protein sequence ID" value="KAJ2687960.1"/>
    <property type="molecule type" value="Genomic_DNA"/>
</dbReference>
<dbReference type="GO" id="GO:0015031">
    <property type="term" value="P:protein transport"/>
    <property type="evidence" value="ECO:0007669"/>
    <property type="project" value="UniProtKB-KW"/>
</dbReference>
<evidence type="ECO:0000256" key="4">
    <source>
        <dbReference type="ARBA" id="ARBA00022816"/>
    </source>
</evidence>
<keyword evidence="7" id="KW-0906">Nuclear pore complex</keyword>
<proteinExistence type="inferred from homology"/>
<keyword evidence="4" id="KW-0509">mRNA transport</keyword>
<dbReference type="OrthoDB" id="420884at2759"/>
<evidence type="ECO:0000256" key="9">
    <source>
        <dbReference type="ARBA" id="ARBA00026227"/>
    </source>
</evidence>
<reference evidence="12" key="1">
    <citation type="submission" date="2022-07" db="EMBL/GenBank/DDBJ databases">
        <title>Phylogenomic reconstructions and comparative analyses of Kickxellomycotina fungi.</title>
        <authorList>
            <person name="Reynolds N.K."/>
            <person name="Stajich J.E."/>
            <person name="Barry K."/>
            <person name="Grigoriev I.V."/>
            <person name="Crous P."/>
            <person name="Smith M.E."/>
        </authorList>
    </citation>
    <scope>NUCLEOTIDE SEQUENCE</scope>
    <source>
        <strain evidence="12">CBS 109367</strain>
    </source>
</reference>
<evidence type="ECO:0000256" key="2">
    <source>
        <dbReference type="ARBA" id="ARBA00011056"/>
    </source>
</evidence>
<evidence type="ECO:0000256" key="10">
    <source>
        <dbReference type="ARBA" id="ARBA00029983"/>
    </source>
</evidence>
<evidence type="ECO:0000256" key="11">
    <source>
        <dbReference type="SAM" id="MobiDB-lite"/>
    </source>
</evidence>
<evidence type="ECO:0000313" key="13">
    <source>
        <dbReference type="Proteomes" id="UP001151516"/>
    </source>
</evidence>
<dbReference type="PANTHER" id="PTHR12960:SF0">
    <property type="entry name" value="MRNA EXPORT FACTOR GLE1"/>
    <property type="match status" value="1"/>
</dbReference>
<evidence type="ECO:0000256" key="8">
    <source>
        <dbReference type="ARBA" id="ARBA00023242"/>
    </source>
</evidence>
<dbReference type="Pfam" id="PF07817">
    <property type="entry name" value="GLE1"/>
    <property type="match status" value="1"/>
</dbReference>
<evidence type="ECO:0000256" key="6">
    <source>
        <dbReference type="ARBA" id="ARBA00023010"/>
    </source>
</evidence>
<dbReference type="GO" id="GO:0000822">
    <property type="term" value="F:inositol hexakisphosphate binding"/>
    <property type="evidence" value="ECO:0007669"/>
    <property type="project" value="TreeGrafter"/>
</dbReference>
<evidence type="ECO:0000256" key="5">
    <source>
        <dbReference type="ARBA" id="ARBA00022927"/>
    </source>
</evidence>
<keyword evidence="6" id="KW-0811">Translocation</keyword>
<keyword evidence="8" id="KW-0539">Nucleus</keyword>
<comment type="similarity">
    <text evidence="2">Belongs to the GLE1 family.</text>
</comment>
<keyword evidence="5" id="KW-0653">Protein transport</keyword>
<dbReference type="GO" id="GO:0005737">
    <property type="term" value="C:cytoplasm"/>
    <property type="evidence" value="ECO:0007669"/>
    <property type="project" value="TreeGrafter"/>
</dbReference>
<dbReference type="PANTHER" id="PTHR12960">
    <property type="entry name" value="GLE-1-RELATED"/>
    <property type="match status" value="1"/>
</dbReference>
<evidence type="ECO:0000256" key="7">
    <source>
        <dbReference type="ARBA" id="ARBA00023132"/>
    </source>
</evidence>
<feature type="compositionally biased region" description="Basic and acidic residues" evidence="11">
    <location>
        <begin position="233"/>
        <end position="253"/>
    </location>
</feature>
<comment type="caution">
    <text evidence="12">The sequence shown here is derived from an EMBL/GenBank/DDBJ whole genome shotgun (WGS) entry which is preliminary data.</text>
</comment>
<organism evidence="12 13">
    <name type="scientific">Coemansia spiralis</name>
    <dbReference type="NCBI Taxonomy" id="417178"/>
    <lineage>
        <taxon>Eukaryota</taxon>
        <taxon>Fungi</taxon>
        <taxon>Fungi incertae sedis</taxon>
        <taxon>Zoopagomycota</taxon>
        <taxon>Kickxellomycotina</taxon>
        <taxon>Kickxellomycetes</taxon>
        <taxon>Kickxellales</taxon>
        <taxon>Kickxellaceae</taxon>
        <taxon>Coemansia</taxon>
    </lineage>
</organism>
<dbReference type="AlphaFoldDB" id="A0A9W8L5G9"/>
<name>A0A9W8L5G9_9FUNG</name>
<dbReference type="InterPro" id="IPR038506">
    <property type="entry name" value="GLE1-like_sf"/>
</dbReference>
<sequence length="615" mass="67498">MRYGLPPELAFVEGPRLRAATIAESVDSDFSPIAHAPSKHDGLFDVAHDTTSFVSPLFDRKRRAASTADNFVVVTKVKLPPTQQQQLRAVRSSAYKWQAYGHRSLGVPLSLPVSGAAAAGGLASASSAHAQGDHYRELAEKARAKIRRVSIDGVASARTHASQTYAQRIQRELEETQRFLAQLTLSPAPAIPKPAVPTKATIDAGVSDTLNQVQELRKEYEEKRRAEVELQAKKRETKELEKQKKKEEEERAKAPPPPPPVASPAADKPAKPKKVPVKADTLAPTPLASSSLVGAISPPEATLPSIVPPVTTTAAKLVSPDALEWATKYRNLYTQLMGELAPKIKNDKNKRTYCFKHRGTITKSIGQLKDSWVFVNRCTTTISEILAESTRHGADVHSWMLNLTAKAIVKQAEKEASIAQHAAYPLATTAVLIMQTYPQLTDMLLIRLVKKCPYVVPQYFGRQAGQSVEDYLRSIGYKEKEDEGLESESIYTERMTGMLALYAAVVQIASANGKPNPFPISHGWTWMARLLNLPPRSISPLLVHTFLSVAGASLMAAYGKQFKKLLDTLINSWVPSISSKDPVAIASKSNLCGYLEKYQRTGMLPECEGRVIKRN</sequence>